<dbReference type="PANTHER" id="PTHR23252:SF24">
    <property type="entry name" value="TRANSMEMBRANE PROTEIN 145"/>
    <property type="match status" value="1"/>
</dbReference>
<dbReference type="Proteomes" id="UP000095280">
    <property type="component" value="Unplaced"/>
</dbReference>
<feature type="transmembrane region" description="Helical" evidence="7">
    <location>
        <begin position="98"/>
        <end position="120"/>
    </location>
</feature>
<evidence type="ECO:0000256" key="5">
    <source>
        <dbReference type="ARBA" id="ARBA00023180"/>
    </source>
</evidence>
<keyword evidence="3 7" id="KW-1133">Transmembrane helix</keyword>
<feature type="transmembrane region" description="Helical" evidence="7">
    <location>
        <begin position="155"/>
        <end position="177"/>
    </location>
</feature>
<comment type="subcellular location">
    <subcellularLocation>
        <location evidence="1">Membrane</location>
        <topology evidence="1">Multi-pass membrane protein</topology>
    </subcellularLocation>
</comment>
<dbReference type="GO" id="GO:0016020">
    <property type="term" value="C:membrane"/>
    <property type="evidence" value="ECO:0007669"/>
    <property type="project" value="UniProtKB-SubCell"/>
</dbReference>
<protein>
    <submittedName>
        <fullName evidence="11">GpcrRhopsn4 domain-containing protein</fullName>
    </submittedName>
</protein>
<evidence type="ECO:0000259" key="8">
    <source>
        <dbReference type="Pfam" id="PF10192"/>
    </source>
</evidence>
<organism evidence="10 11">
    <name type="scientific">Macrostomum lignano</name>
    <dbReference type="NCBI Taxonomy" id="282301"/>
    <lineage>
        <taxon>Eukaryota</taxon>
        <taxon>Metazoa</taxon>
        <taxon>Spiralia</taxon>
        <taxon>Lophotrochozoa</taxon>
        <taxon>Platyhelminthes</taxon>
        <taxon>Rhabditophora</taxon>
        <taxon>Macrostomorpha</taxon>
        <taxon>Macrostomida</taxon>
        <taxon>Macrostomidae</taxon>
        <taxon>Macrostomum</taxon>
    </lineage>
</organism>
<feature type="transmembrane region" description="Helical" evidence="7">
    <location>
        <begin position="126"/>
        <end position="148"/>
    </location>
</feature>
<evidence type="ECO:0000256" key="3">
    <source>
        <dbReference type="ARBA" id="ARBA00022989"/>
    </source>
</evidence>
<sequence>MVYNNDSMTCAQKESLLDVNSYQIFRLDPDYGTCVYSGNDSVTCNSRNYPFSSSRERWWFMAISNCLGKNGLYLEYDVFMRNGNPGQIFREHFSADEIYILEFNMAFFFIEFLMVILVVVVSGTVLYAMSQILMVLMLLLLSLGYTVVCGRLPHWATTCLIVFMFYFAIAYIALYIVEAVTFDAALVLYRYESSPGYGLMAVILACWLFYVGCSIFTMSKHKKKVVFYTPMLVFYSLWFIAIPITVAVNINQVPDYMRAKVVNFIEVISLFLAHLFYLILTWPSLANKNFPFHIRTTQISDFAFDPEQQDPDLTDGRQFTDFSVFGATNARSESSHGGSDELTEESPVTHRPQ</sequence>
<keyword evidence="2 7" id="KW-0812">Transmembrane</keyword>
<evidence type="ECO:0000256" key="6">
    <source>
        <dbReference type="SAM" id="MobiDB-lite"/>
    </source>
</evidence>
<evidence type="ECO:0000256" key="1">
    <source>
        <dbReference type="ARBA" id="ARBA00004141"/>
    </source>
</evidence>
<evidence type="ECO:0000256" key="2">
    <source>
        <dbReference type="ARBA" id="ARBA00022692"/>
    </source>
</evidence>
<dbReference type="GO" id="GO:0007186">
    <property type="term" value="P:G protein-coupled receptor signaling pathway"/>
    <property type="evidence" value="ECO:0007669"/>
    <property type="project" value="InterPro"/>
</dbReference>
<dbReference type="InterPro" id="IPR053880">
    <property type="entry name" value="GPR180-like_N"/>
</dbReference>
<evidence type="ECO:0000313" key="10">
    <source>
        <dbReference type="Proteomes" id="UP000095280"/>
    </source>
</evidence>
<dbReference type="Pfam" id="PF21892">
    <property type="entry name" value="TMEM145_N"/>
    <property type="match status" value="1"/>
</dbReference>
<dbReference type="AlphaFoldDB" id="A0A1I8HWX1"/>
<evidence type="ECO:0000313" key="11">
    <source>
        <dbReference type="WBParaSite" id="maker-uti_cns_0008499-snap-gene-0.6-mRNA-1"/>
    </source>
</evidence>
<reference evidence="11" key="1">
    <citation type="submission" date="2016-11" db="UniProtKB">
        <authorList>
            <consortium name="WormBaseParasite"/>
        </authorList>
    </citation>
    <scope>IDENTIFICATION</scope>
</reference>
<keyword evidence="4 7" id="KW-0472">Membrane</keyword>
<feature type="transmembrane region" description="Helical" evidence="7">
    <location>
        <begin position="262"/>
        <end position="280"/>
    </location>
</feature>
<proteinExistence type="predicted"/>
<name>A0A1I8HWX1_9PLAT</name>
<dbReference type="WBParaSite" id="maker-uti_cns_0008499-snap-gene-0.6-mRNA-1">
    <property type="protein sequence ID" value="maker-uti_cns_0008499-snap-gene-0.6-mRNA-1"/>
    <property type="gene ID" value="maker-uti_cns_0008499-snap-gene-0.6"/>
</dbReference>
<accession>A0A1I8HWX1</accession>
<feature type="domain" description="GPR180/TMEM145 transmembrane" evidence="8">
    <location>
        <begin position="117"/>
        <end position="276"/>
    </location>
</feature>
<dbReference type="InterPro" id="IPR019336">
    <property type="entry name" value="GPR180/TMEM145_TM"/>
</dbReference>
<evidence type="ECO:0000256" key="4">
    <source>
        <dbReference type="ARBA" id="ARBA00023136"/>
    </source>
</evidence>
<feature type="region of interest" description="Disordered" evidence="6">
    <location>
        <begin position="329"/>
        <end position="353"/>
    </location>
</feature>
<dbReference type="PANTHER" id="PTHR23252">
    <property type="entry name" value="INTIMAL THICKNESS RECEPTOR-RELATED"/>
    <property type="match status" value="1"/>
</dbReference>
<evidence type="ECO:0000256" key="7">
    <source>
        <dbReference type="SAM" id="Phobius"/>
    </source>
</evidence>
<evidence type="ECO:0000259" key="9">
    <source>
        <dbReference type="Pfam" id="PF21892"/>
    </source>
</evidence>
<dbReference type="GO" id="GO:0019236">
    <property type="term" value="P:response to pheromone"/>
    <property type="evidence" value="ECO:0007669"/>
    <property type="project" value="InterPro"/>
</dbReference>
<dbReference type="Pfam" id="PF10192">
    <property type="entry name" value="GPR180-TMEM145_TM"/>
    <property type="match status" value="1"/>
</dbReference>
<keyword evidence="5" id="KW-0325">Glycoprotein</keyword>
<feature type="transmembrane region" description="Helical" evidence="7">
    <location>
        <begin position="197"/>
        <end position="218"/>
    </location>
</feature>
<feature type="domain" description="GPR180-like N-terminal" evidence="9">
    <location>
        <begin position="2"/>
        <end position="76"/>
    </location>
</feature>
<keyword evidence="10" id="KW-1185">Reference proteome</keyword>
<feature type="transmembrane region" description="Helical" evidence="7">
    <location>
        <begin position="225"/>
        <end position="250"/>
    </location>
</feature>
<dbReference type="InterPro" id="IPR047831">
    <property type="entry name" value="GPR180/TMEM145"/>
</dbReference>